<sequence length="787" mass="90203">MSSESQRFFAGFALVRLHDLRRDSGEPGFGLFDPKNVARLVEVFRTEGCHRRHKENFVTALVGRQQLDDALLHSGVQHCELKNAEEPPQLAFPATAPVLYIHGQHRLAAAEEFLEPTDRWWTAELDFQDGEMYRYIRLYQKSGDKRGERRWRSRLSPSKTKALKQLQNQCHGSIVGCLDELMQFPGLWNSFQLGSFPTILSLRCPEVSYDVHLVVLQPSLNERRQEVCNYLRAVNEVWHTITIGSASLATSLDYTTVERLQSLCPGLSSQDQDLVENLMEDRVIFQNEGQMETRDEITQAILTVPTLIVTLRTFFDDIKYVQPVVLSLKRLFPSANHLSLRDAVRKSYVAANADQGQVYVEHAENVGQRLSLPYEKHVDSGYLQLLLYIWRHFPEMTSVDTKKGRVGRQTSNAYRPGARRGGEYRCRWISLAKLAATLGFDNEEIRRLKAQDPDIEVIRRNLLQLRPKHLFEIEPHSFDLEVNRQLEALASFSRRRIYLNYPEINTDHDGPPPSARCGKPDQTSQDLDKCYMFLQNVTHRQDHPLRKSITSFAVKRLIIHAFMGELANIPVDDEDPYDSIYSCYRQIEYEPECQDSHTDPTCFASRKKRKLSHTTDDVECTPTRSITVTARLMDDIVEAPQIIDVVTTCVRQMVSKYLAERIVTFAKLDADWTAKERDIYATSSTCTVEDIEAIAATIDERVKSGSYRVTQNFGILVRGHMKAVEFRTITPDALKTSDIPGVVFFVDSDTFGGQLYTLPFEHLCIKIYGTTVSDEWLKEVECLRTNM</sequence>
<keyword evidence="2" id="KW-1185">Reference proteome</keyword>
<evidence type="ECO:0000313" key="2">
    <source>
        <dbReference type="Proteomes" id="UP001186974"/>
    </source>
</evidence>
<dbReference type="EMBL" id="JAWDJW010000137">
    <property type="protein sequence ID" value="KAK3081529.1"/>
    <property type="molecule type" value="Genomic_DNA"/>
</dbReference>
<comment type="caution">
    <text evidence="1">The sequence shown here is derived from an EMBL/GenBank/DDBJ whole genome shotgun (WGS) entry which is preliminary data.</text>
</comment>
<organism evidence="1 2">
    <name type="scientific">Coniosporium uncinatum</name>
    <dbReference type="NCBI Taxonomy" id="93489"/>
    <lineage>
        <taxon>Eukaryota</taxon>
        <taxon>Fungi</taxon>
        <taxon>Dikarya</taxon>
        <taxon>Ascomycota</taxon>
        <taxon>Pezizomycotina</taxon>
        <taxon>Dothideomycetes</taxon>
        <taxon>Dothideomycetes incertae sedis</taxon>
        <taxon>Coniosporium</taxon>
    </lineage>
</organism>
<gene>
    <name evidence="1" type="ORF">LTS18_005717</name>
</gene>
<dbReference type="Proteomes" id="UP001186974">
    <property type="component" value="Unassembled WGS sequence"/>
</dbReference>
<accession>A0ACC3DXN2</accession>
<proteinExistence type="predicted"/>
<evidence type="ECO:0000313" key="1">
    <source>
        <dbReference type="EMBL" id="KAK3081529.1"/>
    </source>
</evidence>
<reference evidence="1" key="1">
    <citation type="submission" date="2024-09" db="EMBL/GenBank/DDBJ databases">
        <title>Black Yeasts Isolated from many extreme environments.</title>
        <authorList>
            <person name="Coleine C."/>
            <person name="Stajich J.E."/>
            <person name="Selbmann L."/>
        </authorList>
    </citation>
    <scope>NUCLEOTIDE SEQUENCE</scope>
    <source>
        <strain evidence="1">CCFEE 5737</strain>
    </source>
</reference>
<protein>
    <submittedName>
        <fullName evidence="1">Uncharacterized protein</fullName>
    </submittedName>
</protein>
<name>A0ACC3DXN2_9PEZI</name>